<evidence type="ECO:0000313" key="4">
    <source>
        <dbReference type="Proteomes" id="UP000319014"/>
    </source>
</evidence>
<gene>
    <name evidence="3" type="ORF">SAMN06265221_1498</name>
</gene>
<dbReference type="SUPFAM" id="SSF50249">
    <property type="entry name" value="Nucleic acid-binding proteins"/>
    <property type="match status" value="1"/>
</dbReference>
<dbReference type="PROSITE" id="PS51857">
    <property type="entry name" value="CSD_2"/>
    <property type="match status" value="1"/>
</dbReference>
<dbReference type="EMBL" id="FXTK01000049">
    <property type="protein sequence ID" value="SMO99763.1"/>
    <property type="molecule type" value="Genomic_DNA"/>
</dbReference>
<dbReference type="CDD" id="cd04458">
    <property type="entry name" value="CSP_CDS"/>
    <property type="match status" value="1"/>
</dbReference>
<dbReference type="PRINTS" id="PR00050">
    <property type="entry name" value="COLDSHOCK"/>
</dbReference>
<evidence type="ECO:0000313" key="3">
    <source>
        <dbReference type="EMBL" id="SMO99763.1"/>
    </source>
</evidence>
<feature type="domain" description="CSD" evidence="2">
    <location>
        <begin position="82"/>
        <end position="148"/>
    </location>
</feature>
<reference evidence="3 4" key="1">
    <citation type="submission" date="2017-05" db="EMBL/GenBank/DDBJ databases">
        <authorList>
            <person name="Varghese N."/>
            <person name="Submissions S."/>
        </authorList>
    </citation>
    <scope>NUCLEOTIDE SEQUENCE [LARGE SCALE GENOMIC DNA]</scope>
    <source>
        <strain evidence="3 4">DSM 100094</strain>
    </source>
</reference>
<protein>
    <submittedName>
        <fullName evidence="3">Cold shock protein, CspA family</fullName>
    </submittedName>
</protein>
<keyword evidence="4" id="KW-1185">Reference proteome</keyword>
<dbReference type="PANTHER" id="PTHR46565:SF20">
    <property type="entry name" value="COLD SHOCK DOMAIN-CONTAINING PROTEIN 4"/>
    <property type="match status" value="1"/>
</dbReference>
<dbReference type="PROSITE" id="PS00352">
    <property type="entry name" value="CSD_1"/>
    <property type="match status" value="1"/>
</dbReference>
<dbReference type="SMART" id="SM00357">
    <property type="entry name" value="CSP"/>
    <property type="match status" value="1"/>
</dbReference>
<dbReference type="GO" id="GO:0005829">
    <property type="term" value="C:cytosol"/>
    <property type="evidence" value="ECO:0007669"/>
    <property type="project" value="UniProtKB-ARBA"/>
</dbReference>
<organism evidence="3 4">
    <name type="scientific">Paracoccus laeviglucosivorans</name>
    <dbReference type="NCBI Taxonomy" id="1197861"/>
    <lineage>
        <taxon>Bacteria</taxon>
        <taxon>Pseudomonadati</taxon>
        <taxon>Pseudomonadota</taxon>
        <taxon>Alphaproteobacteria</taxon>
        <taxon>Rhodobacterales</taxon>
        <taxon>Paracoccaceae</taxon>
        <taxon>Paracoccus</taxon>
    </lineage>
</organism>
<evidence type="ECO:0000256" key="1">
    <source>
        <dbReference type="RuleBase" id="RU000408"/>
    </source>
</evidence>
<proteinExistence type="predicted"/>
<dbReference type="AlphaFoldDB" id="A0A521FUC1"/>
<dbReference type="InterPro" id="IPR019844">
    <property type="entry name" value="CSD_CS"/>
</dbReference>
<dbReference type="InterPro" id="IPR002059">
    <property type="entry name" value="CSP_DNA-bd"/>
</dbReference>
<comment type="subcellular location">
    <subcellularLocation>
        <location evidence="1">Cytoplasm</location>
    </subcellularLocation>
</comment>
<evidence type="ECO:0000259" key="2">
    <source>
        <dbReference type="PROSITE" id="PS51857"/>
    </source>
</evidence>
<dbReference type="Proteomes" id="UP000319014">
    <property type="component" value="Unassembled WGS sequence"/>
</dbReference>
<dbReference type="InterPro" id="IPR011129">
    <property type="entry name" value="CSD"/>
</dbReference>
<sequence length="149" mass="16018">MDGLPGKTRLTLRTRFKYDGEIWLKDPLTGRTSVSGYSRPFSDGRLSEMLHGRILQSSRSMLGDKKPPIRSSALQIGRSFAASSGAAPSFAGKSVYGFIQPDAGGGDVFVHISAVERAGLRGLSDGQKISYEVERARNGKDSAVDLKAI</sequence>
<dbReference type="Gene3D" id="2.40.50.140">
    <property type="entry name" value="Nucleic acid-binding proteins"/>
    <property type="match status" value="1"/>
</dbReference>
<accession>A0A521FUC1</accession>
<name>A0A521FUC1_9RHOB</name>
<dbReference type="InterPro" id="IPR012340">
    <property type="entry name" value="NA-bd_OB-fold"/>
</dbReference>
<dbReference type="GO" id="GO:0003676">
    <property type="term" value="F:nucleic acid binding"/>
    <property type="evidence" value="ECO:0007669"/>
    <property type="project" value="InterPro"/>
</dbReference>
<dbReference type="Pfam" id="PF00313">
    <property type="entry name" value="CSD"/>
    <property type="match status" value="1"/>
</dbReference>
<dbReference type="PANTHER" id="PTHR46565">
    <property type="entry name" value="COLD SHOCK DOMAIN PROTEIN 2"/>
    <property type="match status" value="1"/>
</dbReference>